<evidence type="ECO:0000259" key="5">
    <source>
        <dbReference type="SMART" id="SM00642"/>
    </source>
</evidence>
<dbReference type="SMART" id="SM00642">
    <property type="entry name" value="Aamy"/>
    <property type="match status" value="1"/>
</dbReference>
<keyword evidence="7" id="KW-1185">Reference proteome</keyword>
<dbReference type="PANTHER" id="PTHR43002">
    <property type="entry name" value="GLYCOGEN DEBRANCHING ENZYME"/>
    <property type="match status" value="1"/>
</dbReference>
<dbReference type="InterPro" id="IPR013783">
    <property type="entry name" value="Ig-like_fold"/>
</dbReference>
<dbReference type="InterPro" id="IPR006047">
    <property type="entry name" value="GH13_cat_dom"/>
</dbReference>
<protein>
    <submittedName>
        <fullName evidence="6">Glycogen debranching enzyme</fullName>
        <ecNumber evidence="6">3.2.1.-</ecNumber>
    </submittedName>
</protein>
<dbReference type="InterPro" id="IPR004193">
    <property type="entry name" value="Glyco_hydro_13_N"/>
</dbReference>
<sequence length="712" mass="79677">MSVMIAHGPLPSLARPAGLVMASSTTTASQPMLQFSYPLPYGAILREDGVQFVVFSKNATAMRILLYRSPADPEPYRLIELNPDTDRWGDLWCAFVPELKAGTLYHLQADGPFEPEQGHRFDPHARLIDPFAKALAGDFLPGTDGVVRPPKCVVVDDHFDWGGDRHLCRPLSETVIYEMHVRGFTKSPTSGVDSPGTYLGVIEKIPYLKSLGVTAVELMPVHEFPTNESDGTNTKRANYWGYDPMAFFAPHRGYAEGTEPGAHVNEFKQMVRELHAAGIEVILDVVFNHTSEGNDQGPTFSFKGLENSVYYMLNGDGSYKNYSGCGNTVNSNHPITREMIFHCLRHWVYNYHIDGFRFDLASILSRNRNGELVPNPPLVEYIAEDPMLSDTKIIAEAWDAAGAYQVGSFATRRWAEWNGAYRDNVRRYWRGDLGMTGPMATRLAGSSDLYQSSGRQPYHSINFITSHDGYTLNDLVSYERKHNLANGEENRDGDNNNYAANYGVEGPTRRLPIRKLRRRQAKNFLATLMLSQGVPMMVSGDEVLRTQRGNNNAYCQDNALSWFDWRLVQRNAEMLRFTQAVIALRVHQPTLRRADFLTGSPHGAGELPDVSWYGTNGQVIDWNHTFHSLTCLLGPSGIDDPAARHVLILMHSGGQPQAFQTPIAARKLEWRLVIDTGADSPADAFVESQGPLLDTGMPIRMEHHSLRVYVAR</sequence>
<keyword evidence="2 6" id="KW-0378">Hydrolase</keyword>
<keyword evidence="3" id="KW-0809">Transit peptide</keyword>
<reference evidence="6 7" key="1">
    <citation type="submission" date="2019-02" db="EMBL/GenBank/DDBJ databases">
        <title>Deep-cultivation of Planctomycetes and their phenomic and genomic characterization uncovers novel biology.</title>
        <authorList>
            <person name="Wiegand S."/>
            <person name="Jogler M."/>
            <person name="Boedeker C."/>
            <person name="Pinto D."/>
            <person name="Vollmers J."/>
            <person name="Rivas-Marin E."/>
            <person name="Kohn T."/>
            <person name="Peeters S.H."/>
            <person name="Heuer A."/>
            <person name="Rast P."/>
            <person name="Oberbeckmann S."/>
            <person name="Bunk B."/>
            <person name="Jeske O."/>
            <person name="Meyerdierks A."/>
            <person name="Storesund J.E."/>
            <person name="Kallscheuer N."/>
            <person name="Luecker S."/>
            <person name="Lage O.M."/>
            <person name="Pohl T."/>
            <person name="Merkel B.J."/>
            <person name="Hornburger P."/>
            <person name="Mueller R.-W."/>
            <person name="Bruemmer F."/>
            <person name="Labrenz M."/>
            <person name="Spormann A.M."/>
            <person name="Op Den Camp H."/>
            <person name="Overmann J."/>
            <person name="Amann R."/>
            <person name="Jetten M.S.M."/>
            <person name="Mascher T."/>
            <person name="Medema M.H."/>
            <person name="Devos D.P."/>
            <person name="Kaster A.-K."/>
            <person name="Ovreas L."/>
            <person name="Rohde M."/>
            <person name="Galperin M.Y."/>
            <person name="Jogler C."/>
        </authorList>
    </citation>
    <scope>NUCLEOTIDE SEQUENCE [LARGE SCALE GENOMIC DNA]</scope>
    <source>
        <strain evidence="6 7">Pla111</strain>
    </source>
</reference>
<dbReference type="GO" id="GO:0005980">
    <property type="term" value="P:glycogen catabolic process"/>
    <property type="evidence" value="ECO:0007669"/>
    <property type="project" value="InterPro"/>
</dbReference>
<proteinExistence type="inferred from homology"/>
<dbReference type="FunFam" id="3.20.20.80:FF:000054">
    <property type="entry name" value="Glycogen debranching enzyme"/>
    <property type="match status" value="1"/>
</dbReference>
<accession>A0A5C5WA93</accession>
<dbReference type="InterPro" id="IPR044505">
    <property type="entry name" value="GlgX_Isoamylase_N_E_set"/>
</dbReference>
<keyword evidence="4 6" id="KW-0326">Glycosidase</keyword>
<comment type="similarity">
    <text evidence="1">Belongs to the glycosyl hydrolase 13 family.</text>
</comment>
<dbReference type="AlphaFoldDB" id="A0A5C5WA93"/>
<dbReference type="Gene3D" id="2.60.40.10">
    <property type="entry name" value="Immunoglobulins"/>
    <property type="match status" value="1"/>
</dbReference>
<evidence type="ECO:0000313" key="6">
    <source>
        <dbReference type="EMBL" id="TWT47818.1"/>
    </source>
</evidence>
<dbReference type="OrthoDB" id="226102at2"/>
<evidence type="ECO:0000256" key="4">
    <source>
        <dbReference type="ARBA" id="ARBA00023295"/>
    </source>
</evidence>
<comment type="caution">
    <text evidence="6">The sequence shown here is derived from an EMBL/GenBank/DDBJ whole genome shotgun (WGS) entry which is preliminary data.</text>
</comment>
<feature type="domain" description="Glycosyl hydrolase family 13 catalytic" evidence="5">
    <location>
        <begin position="178"/>
        <end position="585"/>
    </location>
</feature>
<dbReference type="SUPFAM" id="SSF51445">
    <property type="entry name" value="(Trans)glycosidases"/>
    <property type="match status" value="1"/>
</dbReference>
<dbReference type="CDD" id="cd02856">
    <property type="entry name" value="E_set_GDE_Isoamylase_N"/>
    <property type="match status" value="1"/>
</dbReference>
<dbReference type="Gene3D" id="2.60.40.1180">
    <property type="entry name" value="Golgi alpha-mannosidase II"/>
    <property type="match status" value="1"/>
</dbReference>
<dbReference type="InterPro" id="IPR011837">
    <property type="entry name" value="Glycogen_debranch_GlgX"/>
</dbReference>
<dbReference type="EMBL" id="SJPH01000002">
    <property type="protein sequence ID" value="TWT47818.1"/>
    <property type="molecule type" value="Genomic_DNA"/>
</dbReference>
<evidence type="ECO:0000256" key="2">
    <source>
        <dbReference type="ARBA" id="ARBA00022801"/>
    </source>
</evidence>
<evidence type="ECO:0000256" key="1">
    <source>
        <dbReference type="ARBA" id="ARBA00008061"/>
    </source>
</evidence>
<dbReference type="SUPFAM" id="SSF81296">
    <property type="entry name" value="E set domains"/>
    <property type="match status" value="1"/>
</dbReference>
<dbReference type="InterPro" id="IPR013780">
    <property type="entry name" value="Glyco_hydro_b"/>
</dbReference>
<dbReference type="Pfam" id="PF02922">
    <property type="entry name" value="CBM_48"/>
    <property type="match status" value="1"/>
</dbReference>
<dbReference type="InterPro" id="IPR014756">
    <property type="entry name" value="Ig_E-set"/>
</dbReference>
<evidence type="ECO:0000313" key="7">
    <source>
        <dbReference type="Proteomes" id="UP000318995"/>
    </source>
</evidence>
<name>A0A5C5WA93_9BACT</name>
<organism evidence="6 7">
    <name type="scientific">Botrimarina hoheduenensis</name>
    <dbReference type="NCBI Taxonomy" id="2528000"/>
    <lineage>
        <taxon>Bacteria</taxon>
        <taxon>Pseudomonadati</taxon>
        <taxon>Planctomycetota</taxon>
        <taxon>Planctomycetia</taxon>
        <taxon>Pirellulales</taxon>
        <taxon>Lacipirellulaceae</taxon>
        <taxon>Botrimarina</taxon>
    </lineage>
</organism>
<gene>
    <name evidence="6" type="primary">glgX</name>
    <name evidence="6" type="ORF">Pla111_14410</name>
</gene>
<dbReference type="Pfam" id="PF00128">
    <property type="entry name" value="Alpha-amylase"/>
    <property type="match status" value="1"/>
</dbReference>
<dbReference type="SUPFAM" id="SSF51011">
    <property type="entry name" value="Glycosyl hydrolase domain"/>
    <property type="match status" value="1"/>
</dbReference>
<dbReference type="GO" id="GO:0004135">
    <property type="term" value="F:amylo-alpha-1,6-glucosidase activity"/>
    <property type="evidence" value="ECO:0007669"/>
    <property type="project" value="InterPro"/>
</dbReference>
<evidence type="ECO:0000256" key="3">
    <source>
        <dbReference type="ARBA" id="ARBA00022946"/>
    </source>
</evidence>
<dbReference type="CDD" id="cd11326">
    <property type="entry name" value="AmyAc_Glg_debranch"/>
    <property type="match status" value="1"/>
</dbReference>
<dbReference type="Gene3D" id="3.20.20.80">
    <property type="entry name" value="Glycosidases"/>
    <property type="match status" value="1"/>
</dbReference>
<dbReference type="NCBIfam" id="TIGR02100">
    <property type="entry name" value="glgX_debranch"/>
    <property type="match status" value="1"/>
</dbReference>
<dbReference type="InterPro" id="IPR017853">
    <property type="entry name" value="GH"/>
</dbReference>
<dbReference type="EC" id="3.2.1.-" evidence="6"/>
<dbReference type="Proteomes" id="UP000318995">
    <property type="component" value="Unassembled WGS sequence"/>
</dbReference>